<dbReference type="SMART" id="SM00100">
    <property type="entry name" value="cNMP"/>
    <property type="match status" value="1"/>
</dbReference>
<evidence type="ECO:0000256" key="1">
    <source>
        <dbReference type="ARBA" id="ARBA00023015"/>
    </source>
</evidence>
<dbReference type="Gene3D" id="1.10.10.10">
    <property type="entry name" value="Winged helix-like DNA-binding domain superfamily/Winged helix DNA-binding domain"/>
    <property type="match status" value="1"/>
</dbReference>
<evidence type="ECO:0000256" key="3">
    <source>
        <dbReference type="ARBA" id="ARBA00023163"/>
    </source>
</evidence>
<dbReference type="CDD" id="cd00038">
    <property type="entry name" value="CAP_ED"/>
    <property type="match status" value="1"/>
</dbReference>
<feature type="domain" description="Cyclic nucleotide-binding" evidence="4">
    <location>
        <begin position="17"/>
        <end position="88"/>
    </location>
</feature>
<dbReference type="SUPFAM" id="SSF46785">
    <property type="entry name" value="Winged helix' DNA-binding domain"/>
    <property type="match status" value="1"/>
</dbReference>
<dbReference type="PROSITE" id="PS51063">
    <property type="entry name" value="HTH_CRP_2"/>
    <property type="match status" value="1"/>
</dbReference>
<dbReference type="PANTHER" id="PTHR24567:SF74">
    <property type="entry name" value="HTH-TYPE TRANSCRIPTIONAL REGULATOR ARCR"/>
    <property type="match status" value="1"/>
</dbReference>
<protein>
    <submittedName>
        <fullName evidence="6">Fnr-type transcriptional regulator CrpK</fullName>
    </submittedName>
</protein>
<dbReference type="PANTHER" id="PTHR24567">
    <property type="entry name" value="CRP FAMILY TRANSCRIPTIONAL REGULATORY PROTEIN"/>
    <property type="match status" value="1"/>
</dbReference>
<dbReference type="SUPFAM" id="SSF51206">
    <property type="entry name" value="cAMP-binding domain-like"/>
    <property type="match status" value="1"/>
</dbReference>
<dbReference type="InterPro" id="IPR018490">
    <property type="entry name" value="cNMP-bd_dom_sf"/>
</dbReference>
<dbReference type="PATRIC" id="fig|1208323.3.peg.366"/>
<accession>K2IVJ2</accession>
<dbReference type="GO" id="GO:0003700">
    <property type="term" value="F:DNA-binding transcription factor activity"/>
    <property type="evidence" value="ECO:0007669"/>
    <property type="project" value="TreeGrafter"/>
</dbReference>
<dbReference type="PROSITE" id="PS50042">
    <property type="entry name" value="CNMP_BINDING_3"/>
    <property type="match status" value="1"/>
</dbReference>
<evidence type="ECO:0000259" key="4">
    <source>
        <dbReference type="PROSITE" id="PS50042"/>
    </source>
</evidence>
<dbReference type="RefSeq" id="WP_009570264.1">
    <property type="nucleotide sequence ID" value="NZ_AMRK01000001.1"/>
</dbReference>
<evidence type="ECO:0000313" key="7">
    <source>
        <dbReference type="Proteomes" id="UP000006762"/>
    </source>
</evidence>
<dbReference type="InterPro" id="IPR036390">
    <property type="entry name" value="WH_DNA-bd_sf"/>
</dbReference>
<dbReference type="InterPro" id="IPR014710">
    <property type="entry name" value="RmlC-like_jellyroll"/>
</dbReference>
<organism evidence="6 7">
    <name type="scientific">Celeribacter baekdonensis B30</name>
    <dbReference type="NCBI Taxonomy" id="1208323"/>
    <lineage>
        <taxon>Bacteria</taxon>
        <taxon>Pseudomonadati</taxon>
        <taxon>Pseudomonadota</taxon>
        <taxon>Alphaproteobacteria</taxon>
        <taxon>Rhodobacterales</taxon>
        <taxon>Roseobacteraceae</taxon>
        <taxon>Celeribacter</taxon>
    </lineage>
</organism>
<dbReference type="GO" id="GO:0005829">
    <property type="term" value="C:cytosol"/>
    <property type="evidence" value="ECO:0007669"/>
    <property type="project" value="TreeGrafter"/>
</dbReference>
<evidence type="ECO:0000259" key="5">
    <source>
        <dbReference type="PROSITE" id="PS51063"/>
    </source>
</evidence>
<keyword evidence="3" id="KW-0804">Transcription</keyword>
<dbReference type="OrthoDB" id="667966at2"/>
<keyword evidence="1" id="KW-0805">Transcription regulation</keyword>
<dbReference type="Pfam" id="PF13545">
    <property type="entry name" value="HTH_Crp_2"/>
    <property type="match status" value="1"/>
</dbReference>
<dbReference type="STRING" id="1208323.B30_01780"/>
<dbReference type="InterPro" id="IPR012318">
    <property type="entry name" value="HTH_CRP"/>
</dbReference>
<dbReference type="AlphaFoldDB" id="K2IVJ2"/>
<dbReference type="EMBL" id="AMRK01000001">
    <property type="protein sequence ID" value="EKE74416.1"/>
    <property type="molecule type" value="Genomic_DNA"/>
</dbReference>
<proteinExistence type="predicted"/>
<dbReference type="InterPro" id="IPR036388">
    <property type="entry name" value="WH-like_DNA-bd_sf"/>
</dbReference>
<name>K2IVJ2_9RHOB</name>
<gene>
    <name evidence="6" type="ORF">B30_01780</name>
</gene>
<dbReference type="InterPro" id="IPR000595">
    <property type="entry name" value="cNMP-bd_dom"/>
</dbReference>
<dbReference type="eggNOG" id="COG0664">
    <property type="taxonomic scope" value="Bacteria"/>
</dbReference>
<dbReference type="InterPro" id="IPR050397">
    <property type="entry name" value="Env_Response_Regulators"/>
</dbReference>
<feature type="domain" description="HTH crp-type" evidence="5">
    <location>
        <begin position="148"/>
        <end position="228"/>
    </location>
</feature>
<dbReference type="PRINTS" id="PR00034">
    <property type="entry name" value="HTHCRP"/>
</dbReference>
<keyword evidence="7" id="KW-1185">Reference proteome</keyword>
<keyword evidence="2" id="KW-0238">DNA-binding</keyword>
<dbReference type="Pfam" id="PF00027">
    <property type="entry name" value="cNMP_binding"/>
    <property type="match status" value="1"/>
</dbReference>
<evidence type="ECO:0000256" key="2">
    <source>
        <dbReference type="ARBA" id="ARBA00023125"/>
    </source>
</evidence>
<reference evidence="6 7" key="1">
    <citation type="submission" date="2012-09" db="EMBL/GenBank/DDBJ databases">
        <title>Celeribacter baekdonensis B30 Genome Sequencing.</title>
        <authorList>
            <person name="Wang W."/>
        </authorList>
    </citation>
    <scope>NUCLEOTIDE SEQUENCE [LARGE SCALE GENOMIC DNA]</scope>
    <source>
        <strain evidence="6 7">B30</strain>
    </source>
</reference>
<dbReference type="Proteomes" id="UP000006762">
    <property type="component" value="Unassembled WGS sequence"/>
</dbReference>
<dbReference type="Gene3D" id="2.60.120.10">
    <property type="entry name" value="Jelly Rolls"/>
    <property type="match status" value="1"/>
</dbReference>
<dbReference type="SMART" id="SM00419">
    <property type="entry name" value="HTH_CRP"/>
    <property type="match status" value="1"/>
</dbReference>
<dbReference type="GO" id="GO:0003677">
    <property type="term" value="F:DNA binding"/>
    <property type="evidence" value="ECO:0007669"/>
    <property type="project" value="UniProtKB-KW"/>
</dbReference>
<comment type="caution">
    <text evidence="6">The sequence shown here is derived from an EMBL/GenBank/DDBJ whole genome shotgun (WGS) entry which is preliminary data.</text>
</comment>
<sequence length="256" mass="28749">MEEHRKETRLSLVKSTPFSQLRPETWDALEVMCRVKSYRANQTVVHAQERSYFIGCVLSGVLRMEKTLADGRAQIVGLLVQGDFFGRVFDGIAEFSIEAATDTEICAFPRAEFEALLTQSPDLEPAVLLNAANELDRAREWLIILSNQKIVGRIAGFLLLMCSRFRGIDHILQPRPEGVEVKIPISRGDLAHLLGTRPESISRSLHSLSDRGVIDILEPDRILIRDMKALALAADEDEIEAIAILQKLLKNHRTEP</sequence>
<evidence type="ECO:0000313" key="6">
    <source>
        <dbReference type="EMBL" id="EKE74416.1"/>
    </source>
</evidence>